<dbReference type="PANTHER" id="PTHR30273:SF2">
    <property type="entry name" value="PROTEIN FECR"/>
    <property type="match status" value="1"/>
</dbReference>
<dbReference type="PANTHER" id="PTHR30273">
    <property type="entry name" value="PERIPLASMIC SIGNAL SENSOR AND SIGMA FACTOR ACTIVATOR FECR-RELATED"/>
    <property type="match status" value="1"/>
</dbReference>
<gene>
    <name evidence="4" type="ORF">MUN68_002655</name>
</gene>
<feature type="transmembrane region" description="Helical" evidence="1">
    <location>
        <begin position="70"/>
        <end position="90"/>
    </location>
</feature>
<dbReference type="InterPro" id="IPR032508">
    <property type="entry name" value="FecR_C"/>
</dbReference>
<dbReference type="Gene3D" id="3.55.50.30">
    <property type="match status" value="1"/>
</dbReference>
<name>A0ABY7S1R7_9FLAO</name>
<organism evidence="4 5">
    <name type="scientific">Psychroserpens ponticola</name>
    <dbReference type="NCBI Taxonomy" id="2932268"/>
    <lineage>
        <taxon>Bacteria</taxon>
        <taxon>Pseudomonadati</taxon>
        <taxon>Bacteroidota</taxon>
        <taxon>Flavobacteriia</taxon>
        <taxon>Flavobacteriales</taxon>
        <taxon>Flavobacteriaceae</taxon>
        <taxon>Psychroserpens</taxon>
    </lineage>
</organism>
<protein>
    <submittedName>
        <fullName evidence="4">FecR family protein</fullName>
    </submittedName>
</protein>
<evidence type="ECO:0000259" key="2">
    <source>
        <dbReference type="Pfam" id="PF04773"/>
    </source>
</evidence>
<dbReference type="RefSeq" id="WP_249994838.1">
    <property type="nucleotide sequence ID" value="NZ_CP116221.1"/>
</dbReference>
<dbReference type="EMBL" id="CP116221">
    <property type="protein sequence ID" value="WCO02401.1"/>
    <property type="molecule type" value="Genomic_DNA"/>
</dbReference>
<dbReference type="InterPro" id="IPR006860">
    <property type="entry name" value="FecR"/>
</dbReference>
<keyword evidence="1" id="KW-0812">Transmembrane</keyword>
<keyword evidence="1" id="KW-0472">Membrane</keyword>
<evidence type="ECO:0000313" key="4">
    <source>
        <dbReference type="EMBL" id="WCO02401.1"/>
    </source>
</evidence>
<feature type="domain" description="Protein FecR C-terminal" evidence="3">
    <location>
        <begin position="231"/>
        <end position="294"/>
    </location>
</feature>
<dbReference type="Gene3D" id="2.60.120.1440">
    <property type="match status" value="1"/>
</dbReference>
<accession>A0ABY7S1R7</accession>
<dbReference type="Pfam" id="PF04773">
    <property type="entry name" value="FecR"/>
    <property type="match status" value="1"/>
</dbReference>
<evidence type="ECO:0000256" key="1">
    <source>
        <dbReference type="SAM" id="Phobius"/>
    </source>
</evidence>
<keyword evidence="1" id="KW-1133">Transmembrane helix</keyword>
<dbReference type="Pfam" id="PF16344">
    <property type="entry name" value="FecR_C"/>
    <property type="match status" value="1"/>
</dbReference>
<keyword evidence="5" id="KW-1185">Reference proteome</keyword>
<evidence type="ECO:0000313" key="5">
    <source>
        <dbReference type="Proteomes" id="UP001202717"/>
    </source>
</evidence>
<dbReference type="PIRSF" id="PIRSF018266">
    <property type="entry name" value="FecR"/>
    <property type="match status" value="1"/>
</dbReference>
<proteinExistence type="predicted"/>
<dbReference type="Proteomes" id="UP001202717">
    <property type="component" value="Chromosome"/>
</dbReference>
<feature type="domain" description="FecR protein" evidence="2">
    <location>
        <begin position="97"/>
        <end position="187"/>
    </location>
</feature>
<sequence length="298" mass="34039">MNKEELIQKWLDHNLNAQELEAFKQLEDYEALTKLDTNLKHFKAPEHNTSESLEQVLSTIKSNPLNKTNWISTAMKIAAVFVICFGVYFYTTTLDTTFNTIASQKQSIELPDTSVVELNAMSTLAFNKSNWTSKREVTLQGEAFFKVAKGSQFDVKTEDGIISVLGTQFNVKQRDNYFEVICYEGKVAVTYKANTAKLLPGDSFFILDGKLFTTEKENQSTPSWLQNQSRFKSLPYREVIAEFERQHDVLISLENIDDSQLFTGSFTHNDIEIALKSITLPLHLTYSKTDNIITLKRE</sequence>
<dbReference type="InterPro" id="IPR012373">
    <property type="entry name" value="Ferrdict_sens_TM"/>
</dbReference>
<evidence type="ECO:0000259" key="3">
    <source>
        <dbReference type="Pfam" id="PF16344"/>
    </source>
</evidence>
<reference evidence="4 5" key="1">
    <citation type="submission" date="2023-01" db="EMBL/GenBank/DDBJ databases">
        <title>Psychroserpens ponticola sp. nov., isolated from seawater.</title>
        <authorList>
            <person name="Kristyanto S."/>
            <person name="Jung J."/>
            <person name="Kim J.M."/>
            <person name="Jeon C.O."/>
        </authorList>
    </citation>
    <scope>NUCLEOTIDE SEQUENCE [LARGE SCALE GENOMIC DNA]</scope>
    <source>
        <strain evidence="4 5">MSW6</strain>
    </source>
</reference>